<comment type="caution">
    <text evidence="2">The sequence shown here is derived from an EMBL/GenBank/DDBJ whole genome shotgun (WGS) entry which is preliminary data.</text>
</comment>
<keyword evidence="1" id="KW-0175">Coiled coil</keyword>
<organism evidence="2 3">
    <name type="scientific">Herbaspirillum rhizosphaerae</name>
    <dbReference type="NCBI Taxonomy" id="346179"/>
    <lineage>
        <taxon>Bacteria</taxon>
        <taxon>Pseudomonadati</taxon>
        <taxon>Pseudomonadota</taxon>
        <taxon>Betaproteobacteria</taxon>
        <taxon>Burkholderiales</taxon>
        <taxon>Oxalobacteraceae</taxon>
        <taxon>Herbaspirillum</taxon>
    </lineage>
</organism>
<accession>A0ABW8Z9H4</accession>
<name>A0ABW8Z9H4_9BURK</name>
<feature type="coiled-coil region" evidence="1">
    <location>
        <begin position="227"/>
        <end position="254"/>
    </location>
</feature>
<evidence type="ECO:0000313" key="3">
    <source>
        <dbReference type="Proteomes" id="UP001629214"/>
    </source>
</evidence>
<dbReference type="Proteomes" id="UP001629214">
    <property type="component" value="Unassembled WGS sequence"/>
</dbReference>
<proteinExistence type="predicted"/>
<evidence type="ECO:0000256" key="1">
    <source>
        <dbReference type="SAM" id="Coils"/>
    </source>
</evidence>
<dbReference type="RefSeq" id="WP_408168863.1">
    <property type="nucleotide sequence ID" value="NZ_JAQQFR010000009.1"/>
</dbReference>
<gene>
    <name evidence="2" type="ORF">PQR63_15335</name>
</gene>
<reference evidence="2 3" key="1">
    <citation type="journal article" date="2024" name="Chem. Sci.">
        <title>Discovery of megapolipeptins by genome mining of a Burkholderiales bacteria collection.</title>
        <authorList>
            <person name="Paulo B.S."/>
            <person name="Recchia M.J.J."/>
            <person name="Lee S."/>
            <person name="Fergusson C.H."/>
            <person name="Romanowski S.B."/>
            <person name="Hernandez A."/>
            <person name="Krull N."/>
            <person name="Liu D.Y."/>
            <person name="Cavanagh H."/>
            <person name="Bos A."/>
            <person name="Gray C.A."/>
            <person name="Murphy B.T."/>
            <person name="Linington R.G."/>
            <person name="Eustaquio A.S."/>
        </authorList>
    </citation>
    <scope>NUCLEOTIDE SEQUENCE [LARGE SCALE GENOMIC DNA]</scope>
    <source>
        <strain evidence="2 3">RL21-008-BIB-B</strain>
    </source>
</reference>
<dbReference type="EMBL" id="JAQQFR010000009">
    <property type="protein sequence ID" value="MFL9879772.1"/>
    <property type="molecule type" value="Genomic_DNA"/>
</dbReference>
<sequence>MNQLKIGRQMMTNETTQGEKDISAFNQLFTARREELKRACREEALSDESSFFYVRKGRAEALIEALTAPYSVCAKWYKPLMLQKIQDIAADPFTGDAGRHLDSITSYVELAAEEYWEEKKARECAFSELKSKINKILGNEKAMESLSLDYKRKLYEARLQISGEPQPLASKPTFIKSDFHVSGAYQSLERNAALAWDMAGLQCVLFDKVAQDESVDREILEVSLCALTQAYELAAESNARLKELEKTVSEKVEACWTQLKINELFTK</sequence>
<evidence type="ECO:0000313" key="2">
    <source>
        <dbReference type="EMBL" id="MFL9879772.1"/>
    </source>
</evidence>
<protein>
    <submittedName>
        <fullName evidence="2">Uncharacterized protein</fullName>
    </submittedName>
</protein>
<keyword evidence="3" id="KW-1185">Reference proteome</keyword>